<feature type="transmembrane region" description="Helical" evidence="5">
    <location>
        <begin position="23"/>
        <end position="46"/>
    </location>
</feature>
<dbReference type="SUPFAM" id="SSF74653">
    <property type="entry name" value="TolA/TonB C-terminal domain"/>
    <property type="match status" value="1"/>
</dbReference>
<dbReference type="NCBIfam" id="TIGR01352">
    <property type="entry name" value="tonB_Cterm"/>
    <property type="match status" value="1"/>
</dbReference>
<dbReference type="RefSeq" id="WP_184269875.1">
    <property type="nucleotide sequence ID" value="NZ_JACHKY010000003.1"/>
</dbReference>
<reference evidence="7 8" key="1">
    <citation type="submission" date="2020-08" db="EMBL/GenBank/DDBJ databases">
        <title>Functional genomics of gut bacteria from endangered species of beetles.</title>
        <authorList>
            <person name="Carlos-Shanley C."/>
        </authorList>
    </citation>
    <scope>NUCLEOTIDE SEQUENCE [LARGE SCALE GENOMIC DNA]</scope>
    <source>
        <strain evidence="7 8">S00123</strain>
    </source>
</reference>
<dbReference type="Pfam" id="PF03544">
    <property type="entry name" value="TonB_C"/>
    <property type="match status" value="1"/>
</dbReference>
<sequence>MTEDQDPRRDMPGASAPPVEGPVWLWVKLGVWVASLLVMAGAAWVLSTVRVRIDLPPAAERTPSETLSSYTVPPEEPSPAPAPYMNDVGEAVLNPVWLQAPQPEFPRAALRAGEESGVVRLECRTRADGGVQACRIAEEAPAGVGFGEQAVKATLKARVRPRLEDGQPVESQIAFTIRYRLE</sequence>
<evidence type="ECO:0000259" key="6">
    <source>
        <dbReference type="Pfam" id="PF03544"/>
    </source>
</evidence>
<keyword evidence="4 5" id="KW-0472">Membrane</keyword>
<dbReference type="InterPro" id="IPR037682">
    <property type="entry name" value="TonB_C"/>
</dbReference>
<comment type="subcellular location">
    <subcellularLocation>
        <location evidence="1">Membrane</location>
        <topology evidence="1">Single-pass membrane protein</topology>
    </subcellularLocation>
</comment>
<dbReference type="EMBL" id="JACHKY010000003">
    <property type="protein sequence ID" value="MBB4798430.1"/>
    <property type="molecule type" value="Genomic_DNA"/>
</dbReference>
<dbReference type="InterPro" id="IPR006260">
    <property type="entry name" value="TonB/TolA_C"/>
</dbReference>
<evidence type="ECO:0000313" key="7">
    <source>
        <dbReference type="EMBL" id="MBB4798430.1"/>
    </source>
</evidence>
<evidence type="ECO:0000256" key="3">
    <source>
        <dbReference type="ARBA" id="ARBA00022989"/>
    </source>
</evidence>
<dbReference type="Proteomes" id="UP000539957">
    <property type="component" value="Unassembled WGS sequence"/>
</dbReference>
<evidence type="ECO:0000256" key="4">
    <source>
        <dbReference type="ARBA" id="ARBA00023136"/>
    </source>
</evidence>
<evidence type="ECO:0000313" key="8">
    <source>
        <dbReference type="Proteomes" id="UP000539957"/>
    </source>
</evidence>
<evidence type="ECO:0000256" key="1">
    <source>
        <dbReference type="ARBA" id="ARBA00004167"/>
    </source>
</evidence>
<keyword evidence="2 5" id="KW-0812">Transmembrane</keyword>
<keyword evidence="8" id="KW-1185">Reference proteome</keyword>
<evidence type="ECO:0000256" key="2">
    <source>
        <dbReference type="ARBA" id="ARBA00022692"/>
    </source>
</evidence>
<proteinExistence type="predicted"/>
<protein>
    <submittedName>
        <fullName evidence="7">TonB family protein</fullName>
    </submittedName>
</protein>
<organism evidence="7 8">
    <name type="scientific">Brevundimonas bullata</name>
    <dbReference type="NCBI Taxonomy" id="13160"/>
    <lineage>
        <taxon>Bacteria</taxon>
        <taxon>Pseudomonadati</taxon>
        <taxon>Pseudomonadota</taxon>
        <taxon>Alphaproteobacteria</taxon>
        <taxon>Caulobacterales</taxon>
        <taxon>Caulobacteraceae</taxon>
        <taxon>Brevundimonas</taxon>
    </lineage>
</organism>
<name>A0A7W7IQ45_9CAUL</name>
<feature type="domain" description="TonB C-terminal" evidence="6">
    <location>
        <begin position="101"/>
        <end position="181"/>
    </location>
</feature>
<dbReference type="GO" id="GO:0016020">
    <property type="term" value="C:membrane"/>
    <property type="evidence" value="ECO:0007669"/>
    <property type="project" value="UniProtKB-SubCell"/>
</dbReference>
<dbReference type="AlphaFoldDB" id="A0A7W7IQ45"/>
<accession>A0A7W7IQ45</accession>
<dbReference type="GO" id="GO:0055085">
    <property type="term" value="P:transmembrane transport"/>
    <property type="evidence" value="ECO:0007669"/>
    <property type="project" value="InterPro"/>
</dbReference>
<evidence type="ECO:0000256" key="5">
    <source>
        <dbReference type="SAM" id="Phobius"/>
    </source>
</evidence>
<comment type="caution">
    <text evidence="7">The sequence shown here is derived from an EMBL/GenBank/DDBJ whole genome shotgun (WGS) entry which is preliminary data.</text>
</comment>
<keyword evidence="3 5" id="KW-1133">Transmembrane helix</keyword>
<gene>
    <name evidence="7" type="ORF">HNP32_002174</name>
</gene>
<dbReference type="Gene3D" id="3.30.1150.10">
    <property type="match status" value="1"/>
</dbReference>